<dbReference type="EMBL" id="FNEW01000001">
    <property type="protein sequence ID" value="SDJ60495.1"/>
    <property type="molecule type" value="Genomic_DNA"/>
</dbReference>
<dbReference type="GO" id="GO:0015833">
    <property type="term" value="P:peptide transport"/>
    <property type="evidence" value="ECO:0007669"/>
    <property type="project" value="InterPro"/>
</dbReference>
<proteinExistence type="inferred from homology"/>
<dbReference type="SUPFAM" id="SSF52540">
    <property type="entry name" value="P-loop containing nucleoside triphosphate hydrolases"/>
    <property type="match status" value="2"/>
</dbReference>
<dbReference type="Gene3D" id="3.40.50.300">
    <property type="entry name" value="P-loop containing nucleotide triphosphate hydrolases"/>
    <property type="match status" value="2"/>
</dbReference>
<dbReference type="NCBIfam" id="NF007739">
    <property type="entry name" value="PRK10419.1"/>
    <property type="match status" value="2"/>
</dbReference>
<dbReference type="GO" id="GO:0005886">
    <property type="term" value="C:plasma membrane"/>
    <property type="evidence" value="ECO:0007669"/>
    <property type="project" value="UniProtKB-SubCell"/>
</dbReference>
<dbReference type="InterPro" id="IPR050319">
    <property type="entry name" value="ABC_transp_ATP-bind"/>
</dbReference>
<gene>
    <name evidence="7" type="ORF">SAMN05428983_2457</name>
</gene>
<dbReference type="CDD" id="cd03257">
    <property type="entry name" value="ABC_NikE_OppD_transporters"/>
    <property type="match status" value="2"/>
</dbReference>
<accession>A0A7Z7FPY6</accession>
<dbReference type="PROSITE" id="PS50893">
    <property type="entry name" value="ABC_TRANSPORTER_2"/>
    <property type="match status" value="2"/>
</dbReference>
<dbReference type="Pfam" id="PF08352">
    <property type="entry name" value="oligo_HPY"/>
    <property type="match status" value="2"/>
</dbReference>
<name>A0A7Z7FPY6_9HYPH</name>
<dbReference type="InterPro" id="IPR003439">
    <property type="entry name" value="ABC_transporter-like_ATP-bd"/>
</dbReference>
<sequence length="546" mass="59751">MKETNIQPLLSVRDLSVAFHQGGATSVAVDHVSFDLMPGEVVALVGESGSGKSVTANSILKLLPYPAASHPSGKILFDGKDMLTLPERALRAVRGNDITMIFQEPMTSLNPLHTIERQIGEILELHQAITGAEARGRTLELLLQVGIREPEKRLKAYPHELSGGQRQRVMIAMALANRPKLLIADEPTTALDVTVQAQILELLGDLKTQHGMSMLFITHDLGIVRKFADRVCVMTKGKIVETGTVEQVFTDPQHAYTRHLLAAEPKGEPPHSDASKPVVMQGDDIKVWFPIKAGLMRRVIDHVKAVDGIDITLRAGQTVGVVGESGSGKTTLGLALSRLIASKGRISFIGQSIDSYSYELMKPLRNRLQVVFQDPYGSLSPRMSVGEIIAEGLKVHERSLSADERDTRVATALEEVGLDPATRWRYPHEFSGGQRQRIAIARAMVLKPRFVMLDEPTSALDMSVQAQVVDLLRDLQAKHELAYLFISHDLKVVKALANDLIVMRHGKVVESGPAAEIFANPQQDYTKALLAAAFNIEAVKTKAVSQ</sequence>
<keyword evidence="4" id="KW-0547">Nucleotide-binding</keyword>
<keyword evidence="5 7" id="KW-0067">ATP-binding</keyword>
<evidence type="ECO:0000256" key="3">
    <source>
        <dbReference type="ARBA" id="ARBA00022448"/>
    </source>
</evidence>
<protein>
    <submittedName>
        <fullName evidence="7">Microcin C transport system ATP-binding protein</fullName>
    </submittedName>
</protein>
<comment type="similarity">
    <text evidence="2">Belongs to the ABC transporter superfamily.</text>
</comment>
<dbReference type="PANTHER" id="PTHR43776:SF7">
    <property type="entry name" value="D,D-DIPEPTIDE TRANSPORT ATP-BINDING PROTEIN DDPF-RELATED"/>
    <property type="match status" value="1"/>
</dbReference>
<dbReference type="GO" id="GO:0005524">
    <property type="term" value="F:ATP binding"/>
    <property type="evidence" value="ECO:0007669"/>
    <property type="project" value="UniProtKB-KW"/>
</dbReference>
<evidence type="ECO:0000256" key="2">
    <source>
        <dbReference type="ARBA" id="ARBA00005417"/>
    </source>
</evidence>
<feature type="domain" description="ABC transporter" evidence="6">
    <location>
        <begin position="12"/>
        <end position="261"/>
    </location>
</feature>
<reference evidence="7 8" key="1">
    <citation type="submission" date="2016-10" db="EMBL/GenBank/DDBJ databases">
        <authorList>
            <person name="Varghese N."/>
            <person name="Submissions S."/>
        </authorList>
    </citation>
    <scope>NUCLEOTIDE SEQUENCE [LARGE SCALE GENOMIC DNA]</scope>
    <source>
        <strain evidence="7 8">PDC82</strain>
    </source>
</reference>
<dbReference type="SMART" id="SM00382">
    <property type="entry name" value="AAA"/>
    <property type="match status" value="2"/>
</dbReference>
<keyword evidence="3" id="KW-0813">Transport</keyword>
<dbReference type="InterPro" id="IPR027417">
    <property type="entry name" value="P-loop_NTPase"/>
</dbReference>
<evidence type="ECO:0000313" key="8">
    <source>
        <dbReference type="Proteomes" id="UP000198917"/>
    </source>
</evidence>
<dbReference type="RefSeq" id="WP_080812228.1">
    <property type="nucleotide sequence ID" value="NZ_CAKKLR010000003.1"/>
</dbReference>
<dbReference type="FunFam" id="3.40.50.300:FF:000016">
    <property type="entry name" value="Oligopeptide ABC transporter ATP-binding component"/>
    <property type="match status" value="2"/>
</dbReference>
<dbReference type="InterPro" id="IPR003593">
    <property type="entry name" value="AAA+_ATPase"/>
</dbReference>
<evidence type="ECO:0000256" key="4">
    <source>
        <dbReference type="ARBA" id="ARBA00022741"/>
    </source>
</evidence>
<dbReference type="PROSITE" id="PS00211">
    <property type="entry name" value="ABC_TRANSPORTER_1"/>
    <property type="match status" value="2"/>
</dbReference>
<feature type="domain" description="ABC transporter" evidence="6">
    <location>
        <begin position="291"/>
        <end position="530"/>
    </location>
</feature>
<comment type="subcellular location">
    <subcellularLocation>
        <location evidence="1">Cell inner membrane</location>
        <topology evidence="1">Peripheral membrane protein</topology>
    </subcellularLocation>
</comment>
<dbReference type="InterPro" id="IPR013563">
    <property type="entry name" value="Oligopep_ABC_C"/>
</dbReference>
<organism evidence="7 8">
    <name type="scientific">Agrobacterium fabrum</name>
    <dbReference type="NCBI Taxonomy" id="1176649"/>
    <lineage>
        <taxon>Bacteria</taxon>
        <taxon>Pseudomonadati</taxon>
        <taxon>Pseudomonadota</taxon>
        <taxon>Alphaproteobacteria</taxon>
        <taxon>Hyphomicrobiales</taxon>
        <taxon>Rhizobiaceae</taxon>
        <taxon>Rhizobium/Agrobacterium group</taxon>
        <taxon>Agrobacterium</taxon>
        <taxon>Agrobacterium tumefaciens complex</taxon>
    </lineage>
</organism>
<dbReference type="GO" id="GO:0016887">
    <property type="term" value="F:ATP hydrolysis activity"/>
    <property type="evidence" value="ECO:0007669"/>
    <property type="project" value="InterPro"/>
</dbReference>
<dbReference type="Pfam" id="PF00005">
    <property type="entry name" value="ABC_tran"/>
    <property type="match status" value="2"/>
</dbReference>
<evidence type="ECO:0000256" key="1">
    <source>
        <dbReference type="ARBA" id="ARBA00004417"/>
    </source>
</evidence>
<comment type="caution">
    <text evidence="7">The sequence shown here is derived from an EMBL/GenBank/DDBJ whole genome shotgun (WGS) entry which is preliminary data.</text>
</comment>
<dbReference type="AlphaFoldDB" id="A0A7Z7FPY6"/>
<evidence type="ECO:0000313" key="7">
    <source>
        <dbReference type="EMBL" id="SDJ60495.1"/>
    </source>
</evidence>
<dbReference type="InterPro" id="IPR017871">
    <property type="entry name" value="ABC_transporter-like_CS"/>
</dbReference>
<evidence type="ECO:0000259" key="6">
    <source>
        <dbReference type="PROSITE" id="PS50893"/>
    </source>
</evidence>
<dbReference type="GO" id="GO:0055085">
    <property type="term" value="P:transmembrane transport"/>
    <property type="evidence" value="ECO:0007669"/>
    <property type="project" value="UniProtKB-ARBA"/>
</dbReference>
<dbReference type="NCBIfam" id="NF008453">
    <property type="entry name" value="PRK11308.1"/>
    <property type="match status" value="2"/>
</dbReference>
<dbReference type="Proteomes" id="UP000198917">
    <property type="component" value="Unassembled WGS sequence"/>
</dbReference>
<evidence type="ECO:0000256" key="5">
    <source>
        <dbReference type="ARBA" id="ARBA00022840"/>
    </source>
</evidence>
<dbReference type="PANTHER" id="PTHR43776">
    <property type="entry name" value="TRANSPORT ATP-BINDING PROTEIN"/>
    <property type="match status" value="1"/>
</dbReference>